<keyword evidence="1" id="KW-1133">Transmembrane helix</keyword>
<feature type="transmembrane region" description="Helical" evidence="1">
    <location>
        <begin position="64"/>
        <end position="85"/>
    </location>
</feature>
<evidence type="ECO:0000256" key="1">
    <source>
        <dbReference type="SAM" id="Phobius"/>
    </source>
</evidence>
<sequence>MGSLLCMTSDNIYKIEGGQIEMKALKISSVIWLILFILLAIFIMMRHVDGAGVVQTMSIKLINLAVLAVFALIVLVGHLIWLLIVRKRQNI</sequence>
<evidence type="ECO:0000313" key="3">
    <source>
        <dbReference type="Proteomes" id="UP000618094"/>
    </source>
</evidence>
<keyword evidence="1" id="KW-0812">Transmembrane</keyword>
<proteinExistence type="predicted"/>
<dbReference type="Proteomes" id="UP000618094">
    <property type="component" value="Unassembled WGS sequence"/>
</dbReference>
<dbReference type="AlphaFoldDB" id="A0A8H9F799"/>
<name>A0A8H9F799_LACHE</name>
<protein>
    <recommendedName>
        <fullName evidence="4">DUF3923 family protein</fullName>
    </recommendedName>
</protein>
<evidence type="ECO:0000313" key="2">
    <source>
        <dbReference type="EMBL" id="GFO98574.1"/>
    </source>
</evidence>
<accession>A0A8H9F799</accession>
<dbReference type="InterPro" id="IPR025037">
    <property type="entry name" value="DUF3923"/>
</dbReference>
<feature type="transmembrane region" description="Helical" evidence="1">
    <location>
        <begin position="24"/>
        <end position="44"/>
    </location>
</feature>
<comment type="caution">
    <text evidence="2">The sequence shown here is derived from an EMBL/GenBank/DDBJ whole genome shotgun (WGS) entry which is preliminary data.</text>
</comment>
<keyword evidence="1" id="KW-0472">Membrane</keyword>
<reference evidence="2" key="1">
    <citation type="submission" date="2020-07" db="EMBL/GenBank/DDBJ databases">
        <title>Draft genome sequence of Lactobacillus helveticus strain H-8.</title>
        <authorList>
            <person name="Endo A."/>
            <person name="Maeno S."/>
            <person name="Kido Y."/>
        </authorList>
    </citation>
    <scope>NUCLEOTIDE SEQUENCE</scope>
    <source>
        <strain evidence="2">H-8</strain>
    </source>
</reference>
<dbReference type="EMBL" id="BLYO01000075">
    <property type="protein sequence ID" value="GFO98574.1"/>
    <property type="molecule type" value="Genomic_DNA"/>
</dbReference>
<gene>
    <name evidence="2" type="ORF">LHEH8_03300</name>
</gene>
<organism evidence="2 3">
    <name type="scientific">Lactobacillus helveticus</name>
    <name type="common">Lactobacillus suntoryeus</name>
    <dbReference type="NCBI Taxonomy" id="1587"/>
    <lineage>
        <taxon>Bacteria</taxon>
        <taxon>Bacillati</taxon>
        <taxon>Bacillota</taxon>
        <taxon>Bacilli</taxon>
        <taxon>Lactobacillales</taxon>
        <taxon>Lactobacillaceae</taxon>
        <taxon>Lactobacillus</taxon>
    </lineage>
</organism>
<dbReference type="Pfam" id="PF13061">
    <property type="entry name" value="DUF3923"/>
    <property type="match status" value="1"/>
</dbReference>
<evidence type="ECO:0008006" key="4">
    <source>
        <dbReference type="Google" id="ProtNLM"/>
    </source>
</evidence>